<evidence type="ECO:0000256" key="9">
    <source>
        <dbReference type="RuleBase" id="RU000556"/>
    </source>
</evidence>
<sequence length="161" mass="18416">MENNKNLLTEQGKKKLEDELRFLVDIRRPEIIKLIQEAREQGDLSENADYDAAKASQGEIESRIKEIQDILSNVEIIKETKSSTHASKVRVGTKVEIYDHHDHKTYHYEIVGTIEADPFKNKISNESPLAKAIMDKKEGAESEVRGIENPYKVTIKKIINN</sequence>
<dbReference type="InterPro" id="IPR036953">
    <property type="entry name" value="GreA/GreB_C_sf"/>
</dbReference>
<evidence type="ECO:0000256" key="1">
    <source>
        <dbReference type="ARBA" id="ARBA00008213"/>
    </source>
</evidence>
<evidence type="ECO:0000256" key="7">
    <source>
        <dbReference type="ARBA" id="ARBA00030776"/>
    </source>
</evidence>
<keyword evidence="5 8" id="KW-0804">Transcription</keyword>
<evidence type="ECO:0000259" key="10">
    <source>
        <dbReference type="Pfam" id="PF01272"/>
    </source>
</evidence>
<gene>
    <name evidence="8" type="primary">greA</name>
    <name evidence="12" type="ORF">MAMA39_00350</name>
</gene>
<keyword evidence="3 8" id="KW-0805">Transcription regulation</keyword>
<evidence type="ECO:0000256" key="8">
    <source>
        <dbReference type="HAMAP-Rule" id="MF_00105"/>
    </source>
</evidence>
<dbReference type="AlphaFoldDB" id="A0A292IGW4"/>
<name>A0A292IGW4_9MOLU</name>
<dbReference type="PIRSF" id="PIRSF006092">
    <property type="entry name" value="GreA_GreB"/>
    <property type="match status" value="1"/>
</dbReference>
<evidence type="ECO:0000256" key="2">
    <source>
        <dbReference type="ARBA" id="ARBA00013729"/>
    </source>
</evidence>
<dbReference type="InterPro" id="IPR028624">
    <property type="entry name" value="Tscrpt_elong_fac_GreA/B"/>
</dbReference>
<keyword evidence="4 8" id="KW-0238">DNA-binding</keyword>
<dbReference type="PANTHER" id="PTHR30437:SF4">
    <property type="entry name" value="TRANSCRIPTION ELONGATION FACTOR GREA"/>
    <property type="match status" value="1"/>
</dbReference>
<evidence type="ECO:0000259" key="11">
    <source>
        <dbReference type="Pfam" id="PF03449"/>
    </source>
</evidence>
<feature type="domain" description="Transcription elongation factor GreA/GreB C-terminal" evidence="10">
    <location>
        <begin position="87"/>
        <end position="158"/>
    </location>
</feature>
<dbReference type="InterPro" id="IPR018151">
    <property type="entry name" value="TF_GreA/GreB_CS"/>
</dbReference>
<dbReference type="GO" id="GO:0006354">
    <property type="term" value="P:DNA-templated transcription elongation"/>
    <property type="evidence" value="ECO:0007669"/>
    <property type="project" value="TreeGrafter"/>
</dbReference>
<comment type="function">
    <text evidence="6 8 9">Necessary for efficient RNA polymerase transcription elongation past template-encoded arresting sites. The arresting sites in DNA have the property of trapping a certain fraction of elongating RNA polymerases that pass through, resulting in locked ternary complexes. Cleavage of the nascent transcript by cleavage factors such as GreA or GreB allows the resumption of elongation from the new 3'terminus. GreA releases sequences of 2 to 3 nucleotides.</text>
</comment>
<evidence type="ECO:0000256" key="4">
    <source>
        <dbReference type="ARBA" id="ARBA00023125"/>
    </source>
</evidence>
<proteinExistence type="inferred from homology"/>
<dbReference type="InterPro" id="IPR023459">
    <property type="entry name" value="Tscrpt_elong_fac_GreA/B_fam"/>
</dbReference>
<evidence type="ECO:0000256" key="6">
    <source>
        <dbReference type="ARBA" id="ARBA00024916"/>
    </source>
</evidence>
<dbReference type="InterPro" id="IPR022691">
    <property type="entry name" value="Tscrpt_elong_fac_GreA/B_N"/>
</dbReference>
<dbReference type="InterPro" id="IPR006359">
    <property type="entry name" value="Tscrpt_elong_fac_GreA"/>
</dbReference>
<dbReference type="NCBIfam" id="NF001263">
    <property type="entry name" value="PRK00226.1-4"/>
    <property type="match status" value="1"/>
</dbReference>
<reference evidence="12 13" key="1">
    <citation type="journal article" date="2015" name="Clin. Infect. Dis.">
        <title>Genomic Investigations unmask Mycoplasma amphoriforme, a new respiratory pathogen.</title>
        <authorList>
            <person name="Gillespie S.H."/>
            <person name="Ling C.L."/>
            <person name="Oravcova K."/>
            <person name="Pinheiro M."/>
            <person name="Wells L."/>
            <person name="Bryant J.M."/>
            <person name="McHugh T.D."/>
            <person name="Bebear C."/>
            <person name="Webster D."/>
            <person name="Harris S.R."/>
            <person name="Seth-Smith H.M."/>
            <person name="Thomson N.R."/>
        </authorList>
    </citation>
    <scope>NUCLEOTIDE SEQUENCE [LARGE SCALE GENOMIC DNA]</scope>
    <source>
        <strain evidence="12 13">A39</strain>
    </source>
</reference>
<protein>
    <recommendedName>
        <fullName evidence="2 8">Transcription elongation factor GreA</fullName>
    </recommendedName>
    <alternativeName>
        <fullName evidence="7 8">Transcript cleavage factor GreA</fullName>
    </alternativeName>
</protein>
<keyword evidence="13" id="KW-1185">Reference proteome</keyword>
<feature type="domain" description="Transcription elongation factor GreA/GreB N-terminal" evidence="11">
    <location>
        <begin position="7"/>
        <end position="76"/>
    </location>
</feature>
<dbReference type="GO" id="GO:0003677">
    <property type="term" value="F:DNA binding"/>
    <property type="evidence" value="ECO:0007669"/>
    <property type="project" value="UniProtKB-UniRule"/>
</dbReference>
<dbReference type="Pfam" id="PF01272">
    <property type="entry name" value="GreA_GreB"/>
    <property type="match status" value="1"/>
</dbReference>
<dbReference type="Gene3D" id="1.10.287.180">
    <property type="entry name" value="Transcription elongation factor, GreA/GreB, N-terminal domain"/>
    <property type="match status" value="1"/>
</dbReference>
<accession>A0A292IGW4</accession>
<dbReference type="SUPFAM" id="SSF54534">
    <property type="entry name" value="FKBP-like"/>
    <property type="match status" value="1"/>
</dbReference>
<dbReference type="PROSITE" id="PS00829">
    <property type="entry name" value="GREAB_1"/>
    <property type="match status" value="1"/>
</dbReference>
<dbReference type="HAMAP" id="MF_00105">
    <property type="entry name" value="GreA_GreB"/>
    <property type="match status" value="1"/>
</dbReference>
<organism evidence="12 13">
    <name type="scientific">Mycoplasma amphoriforme A39</name>
    <dbReference type="NCBI Taxonomy" id="572419"/>
    <lineage>
        <taxon>Bacteria</taxon>
        <taxon>Bacillati</taxon>
        <taxon>Mycoplasmatota</taxon>
        <taxon>Mollicutes</taxon>
        <taxon>Mycoplasmataceae</taxon>
        <taxon>Mycoplasma</taxon>
    </lineage>
</organism>
<dbReference type="FunFam" id="1.10.287.180:FF:000001">
    <property type="entry name" value="Transcription elongation factor GreA"/>
    <property type="match status" value="1"/>
</dbReference>
<dbReference type="GO" id="GO:0032784">
    <property type="term" value="P:regulation of DNA-templated transcription elongation"/>
    <property type="evidence" value="ECO:0007669"/>
    <property type="project" value="UniProtKB-UniRule"/>
</dbReference>
<comment type="similarity">
    <text evidence="1 8 9">Belongs to the GreA/GreB family.</text>
</comment>
<evidence type="ECO:0000256" key="5">
    <source>
        <dbReference type="ARBA" id="ARBA00023163"/>
    </source>
</evidence>
<evidence type="ECO:0000256" key="3">
    <source>
        <dbReference type="ARBA" id="ARBA00023015"/>
    </source>
</evidence>
<dbReference type="Pfam" id="PF03449">
    <property type="entry name" value="GreA_GreB_N"/>
    <property type="match status" value="1"/>
</dbReference>
<dbReference type="EMBL" id="HG937516">
    <property type="protein sequence ID" value="CDN40161.1"/>
    <property type="molecule type" value="Genomic_DNA"/>
</dbReference>
<dbReference type="Gene3D" id="3.10.50.30">
    <property type="entry name" value="Transcription elongation factor, GreA/GreB, C-terminal domain"/>
    <property type="match status" value="1"/>
</dbReference>
<dbReference type="NCBIfam" id="TIGR01462">
    <property type="entry name" value="greA"/>
    <property type="match status" value="1"/>
</dbReference>
<evidence type="ECO:0000313" key="12">
    <source>
        <dbReference type="EMBL" id="CDN40161.1"/>
    </source>
</evidence>
<dbReference type="GO" id="GO:0070063">
    <property type="term" value="F:RNA polymerase binding"/>
    <property type="evidence" value="ECO:0007669"/>
    <property type="project" value="InterPro"/>
</dbReference>
<dbReference type="SUPFAM" id="SSF46557">
    <property type="entry name" value="GreA transcript cleavage protein, N-terminal domain"/>
    <property type="match status" value="1"/>
</dbReference>
<dbReference type="Proteomes" id="UP000261764">
    <property type="component" value="Chromosome I"/>
</dbReference>
<dbReference type="RefSeq" id="WP_343251502.1">
    <property type="nucleotide sequence ID" value="NZ_HG937516.1"/>
</dbReference>
<dbReference type="InterPro" id="IPR036805">
    <property type="entry name" value="Tscrpt_elong_fac_GreA/B_N_sf"/>
</dbReference>
<dbReference type="PANTHER" id="PTHR30437">
    <property type="entry name" value="TRANSCRIPTION ELONGATION FACTOR GREA"/>
    <property type="match status" value="1"/>
</dbReference>
<dbReference type="KEGG" id="mamp:MAMA39_00350"/>
<dbReference type="InterPro" id="IPR001437">
    <property type="entry name" value="Tscrpt_elong_fac_GreA/B_C"/>
</dbReference>
<evidence type="ECO:0000313" key="13">
    <source>
        <dbReference type="Proteomes" id="UP000261764"/>
    </source>
</evidence>